<evidence type="ECO:0000256" key="1">
    <source>
        <dbReference type="ARBA" id="ARBA00022729"/>
    </source>
</evidence>
<evidence type="ECO:0000259" key="2">
    <source>
        <dbReference type="Pfam" id="PF18962"/>
    </source>
</evidence>
<organism evidence="3 4">
    <name type="scientific">Aurantibacter aestuarii</name>
    <dbReference type="NCBI Taxonomy" id="1266046"/>
    <lineage>
        <taxon>Bacteria</taxon>
        <taxon>Pseudomonadati</taxon>
        <taxon>Bacteroidota</taxon>
        <taxon>Flavobacteriia</taxon>
        <taxon>Flavobacteriales</taxon>
        <taxon>Flavobacteriaceae</taxon>
        <taxon>Aurantibacter</taxon>
    </lineage>
</organism>
<sequence>MYDDGTHNEIFNKFGHPDYDLLGQSLGSNPGAGYGGSEYAISGSEAREWADMVNYPWIDNVINEITNNPTIETVILSIGGNDILAAKSGGGWYKDMDLDVPGSEAALFATIRANTFTIINQIIAAHPNVDILLSSYDYPNFNTGFLCFAYACPKRRDLSRDPNNDLITDAELNQMMVTIEDERISWLGLEPKLFFDNAIGLSHYYYGDGVSAPGTLSLPEQQAPFSANFYGGNINRPSIRPNFRNAADPIHLSANAYRYKITHQALNYFMPKIRNDVTTTFFSNGGSEDGWTNGNTIGTGQVRVGDDGTNSYKGILSFDTSALPSDAVVEKASIYLIRNASNTTNPFTSGALGTPLLEIKSGSFGAIGLENSDFTEVADVVDAGCFHGTVSTNGYALRIDLNANGMAAVNLNGTTQFRLSFPNVNANADYIDFNTGDAVLDNDFSTVGLAEYMNNAKPFLDVEYSQPLSVEQFNTNNFTLYPNPVKDNFHIKGLDHLKYNLQIITVDGRVVKQISQISDNQSISTAGLANGFYLVKLTTGTQPTTIKFLKSN</sequence>
<name>A0A2T1N8M7_9FLAO</name>
<dbReference type="EMBL" id="PXOQ01000009">
    <property type="protein sequence ID" value="PSG88235.1"/>
    <property type="molecule type" value="Genomic_DNA"/>
</dbReference>
<evidence type="ECO:0000313" key="4">
    <source>
        <dbReference type="Proteomes" id="UP000238426"/>
    </source>
</evidence>
<dbReference type="InterPro" id="IPR026444">
    <property type="entry name" value="Secre_tail"/>
</dbReference>
<dbReference type="SUPFAM" id="SSF52266">
    <property type="entry name" value="SGNH hydrolase"/>
    <property type="match status" value="1"/>
</dbReference>
<comment type="caution">
    <text evidence="3">The sequence shown here is derived from an EMBL/GenBank/DDBJ whole genome shotgun (WGS) entry which is preliminary data.</text>
</comment>
<dbReference type="Proteomes" id="UP000238426">
    <property type="component" value="Unassembled WGS sequence"/>
</dbReference>
<protein>
    <recommendedName>
        <fullName evidence="2">Secretion system C-terminal sorting domain-containing protein</fullName>
    </recommendedName>
</protein>
<keyword evidence="4" id="KW-1185">Reference proteome</keyword>
<dbReference type="Gene3D" id="3.40.50.1110">
    <property type="entry name" value="SGNH hydrolase"/>
    <property type="match status" value="1"/>
</dbReference>
<accession>A0A2T1N8M7</accession>
<evidence type="ECO:0000313" key="3">
    <source>
        <dbReference type="EMBL" id="PSG88235.1"/>
    </source>
</evidence>
<dbReference type="NCBIfam" id="TIGR04183">
    <property type="entry name" value="Por_Secre_tail"/>
    <property type="match status" value="1"/>
</dbReference>
<gene>
    <name evidence="3" type="ORF">C7H52_07980</name>
</gene>
<reference evidence="3 4" key="1">
    <citation type="submission" date="2018-03" db="EMBL/GenBank/DDBJ databases">
        <title>Mesoflavibacter sp. HG37 and Mesoflavibacter sp. HG96 sp.nov., two marine bacteria isolated from seawater of Western Pacific Ocean.</title>
        <authorList>
            <person name="Cheng H."/>
            <person name="Wu Y.-H."/>
            <person name="Guo L.-L."/>
            <person name="Xu X.-W."/>
        </authorList>
    </citation>
    <scope>NUCLEOTIDE SEQUENCE [LARGE SCALE GENOMIC DNA]</scope>
    <source>
        <strain evidence="3 4">KCTC 32269</strain>
    </source>
</reference>
<feature type="domain" description="Secretion system C-terminal sorting" evidence="2">
    <location>
        <begin position="480"/>
        <end position="547"/>
    </location>
</feature>
<dbReference type="Pfam" id="PF18962">
    <property type="entry name" value="Por_Secre_tail"/>
    <property type="match status" value="1"/>
</dbReference>
<keyword evidence="1" id="KW-0732">Signal</keyword>
<proteinExistence type="predicted"/>
<dbReference type="InterPro" id="IPR036514">
    <property type="entry name" value="SGNH_hydro_sf"/>
</dbReference>
<dbReference type="GO" id="GO:0016788">
    <property type="term" value="F:hydrolase activity, acting on ester bonds"/>
    <property type="evidence" value="ECO:0007669"/>
    <property type="project" value="UniProtKB-ARBA"/>
</dbReference>
<dbReference type="AlphaFoldDB" id="A0A2T1N8M7"/>